<dbReference type="Proteomes" id="UP000198688">
    <property type="component" value="Chromosome I"/>
</dbReference>
<dbReference type="Gene3D" id="2.30.110.10">
    <property type="entry name" value="Electron Transport, Fmn-binding Protein, Chain A"/>
    <property type="match status" value="2"/>
</dbReference>
<evidence type="ECO:0000313" key="2">
    <source>
        <dbReference type="Proteomes" id="UP000198688"/>
    </source>
</evidence>
<gene>
    <name evidence="1" type="ORF">SAMN04489716_1112</name>
</gene>
<dbReference type="STRING" id="113562.SAMN04489716_1112"/>
<dbReference type="SUPFAM" id="SSF50475">
    <property type="entry name" value="FMN-binding split barrel"/>
    <property type="match status" value="1"/>
</dbReference>
<keyword evidence="2" id="KW-1185">Reference proteome</keyword>
<dbReference type="EMBL" id="LT629758">
    <property type="protein sequence ID" value="SDS58466.1"/>
    <property type="molecule type" value="Genomic_DNA"/>
</dbReference>
<organism evidence="1 2">
    <name type="scientific">Actinoplanes derwentensis</name>
    <dbReference type="NCBI Taxonomy" id="113562"/>
    <lineage>
        <taxon>Bacteria</taxon>
        <taxon>Bacillati</taxon>
        <taxon>Actinomycetota</taxon>
        <taxon>Actinomycetes</taxon>
        <taxon>Micromonosporales</taxon>
        <taxon>Micromonosporaceae</taxon>
        <taxon>Actinoplanes</taxon>
    </lineage>
</organism>
<dbReference type="PANTHER" id="PTHR42815:SF2">
    <property type="entry name" value="FAD-BINDING, PUTATIVE (AFU_ORTHOLOGUE AFUA_6G07600)-RELATED"/>
    <property type="match status" value="1"/>
</dbReference>
<evidence type="ECO:0000313" key="1">
    <source>
        <dbReference type="EMBL" id="SDS58466.1"/>
    </source>
</evidence>
<proteinExistence type="predicted"/>
<dbReference type="PANTHER" id="PTHR42815">
    <property type="entry name" value="FAD-BINDING, PUTATIVE (AFU_ORTHOLOGUE AFUA_6G07600)-RELATED"/>
    <property type="match status" value="1"/>
</dbReference>
<dbReference type="InterPro" id="IPR012349">
    <property type="entry name" value="Split_barrel_FMN-bd"/>
</dbReference>
<name>A0A1H1TES0_9ACTN</name>
<dbReference type="AlphaFoldDB" id="A0A1H1TES0"/>
<accession>A0A1H1TES0</accession>
<protein>
    <recommendedName>
        <fullName evidence="3">Pyridoxamine 5'-phosphate oxidase putative domain-containing protein</fullName>
    </recommendedName>
</protein>
<evidence type="ECO:0008006" key="3">
    <source>
        <dbReference type="Google" id="ProtNLM"/>
    </source>
</evidence>
<sequence>MFDDRGIMFHPGEHALQERAGVHRPGWGSAGAGSEIPPVAAEFLAQQRLVVIAAADDTGAVWATALSGPPGFTRARDEHTVIVDRLPGPPLEGCFDAENERDIGMIVIEPARRRRMRINGRAHVDGAGVDAGRLVVNTRQVYANCPKYIQTRTPAAVDLDVVGGVTGSGTLSDDQQRWVDAADTFFIGTRAGDLGTDASHRGGNPGFTVASAGRITWPEYAGNGMFMTLGNLLLEPRCGLLFLDWAGGRALHVTGRAHIDESPSRAAAVPGAERLVDLMIDRVVEVEGGLPQSWDFGDYFRHNPPVTPSGWTATP</sequence>
<dbReference type="RefSeq" id="WP_197686125.1">
    <property type="nucleotide sequence ID" value="NZ_BOMJ01000083.1"/>
</dbReference>
<reference evidence="1 2" key="1">
    <citation type="submission" date="2016-10" db="EMBL/GenBank/DDBJ databases">
        <authorList>
            <person name="de Groot N.N."/>
        </authorList>
    </citation>
    <scope>NUCLEOTIDE SEQUENCE [LARGE SCALE GENOMIC DNA]</scope>
    <source>
        <strain evidence="1 2">DSM 43941</strain>
    </source>
</reference>